<feature type="non-terminal residue" evidence="1">
    <location>
        <position position="381"/>
    </location>
</feature>
<proteinExistence type="predicted"/>
<evidence type="ECO:0000313" key="1">
    <source>
        <dbReference type="EMBL" id="KAK3062382.1"/>
    </source>
</evidence>
<reference evidence="1" key="1">
    <citation type="submission" date="2024-09" db="EMBL/GenBank/DDBJ databases">
        <title>Black Yeasts Isolated from many extreme environments.</title>
        <authorList>
            <person name="Coleine C."/>
            <person name="Stajich J.E."/>
            <person name="Selbmann L."/>
        </authorList>
    </citation>
    <scope>NUCLEOTIDE SEQUENCE</scope>
    <source>
        <strain evidence="1">CCFEE 5737</strain>
    </source>
</reference>
<gene>
    <name evidence="1" type="ORF">LTS18_004158</name>
</gene>
<sequence>MKSTFIALGLAALIEQSYAFPAIAEEAVRIAAANAPEQKRQLVSPGFNAGLQYVSNKGAHKFVAPSKTDLRGPCPGLNAMANHNYIPHNGVATIDQFINGTNYVFGMGLDLATFLATYGAVIDGDLTSWSIGGPPPASLTNGLGLLSQPQGISGSHNKYESDASPTRGDLYEYGNDYLLQLSQFKDLYNLQKGKTDAQSNYNLPLLTDFRAYRFNQSINNNPYFFNGPFTGVAVQPAAYTFIYRFMANHSAEYPEGRLSKSVLKSFFSITGPDNALKYTPGYEKIPDNWYKRAIGDEYTIPFFQSDLTNAALKYPQFLSVGGNTGTTNSFTGVDITNLTGGVYNSQTLLQGNNAACFAYQAAQQGAPDLLKGVFTDTTAAL</sequence>
<dbReference type="Proteomes" id="UP001186974">
    <property type="component" value="Unassembled WGS sequence"/>
</dbReference>
<evidence type="ECO:0000313" key="2">
    <source>
        <dbReference type="Proteomes" id="UP001186974"/>
    </source>
</evidence>
<dbReference type="EMBL" id="JAWDJW010007317">
    <property type="protein sequence ID" value="KAK3062382.1"/>
    <property type="molecule type" value="Genomic_DNA"/>
</dbReference>
<keyword evidence="2" id="KW-1185">Reference proteome</keyword>
<protein>
    <submittedName>
        <fullName evidence="1">Uncharacterized protein</fullName>
    </submittedName>
</protein>
<accession>A0ACC3D6H6</accession>
<name>A0ACC3D6H6_9PEZI</name>
<comment type="caution">
    <text evidence="1">The sequence shown here is derived from an EMBL/GenBank/DDBJ whole genome shotgun (WGS) entry which is preliminary data.</text>
</comment>
<organism evidence="1 2">
    <name type="scientific">Coniosporium uncinatum</name>
    <dbReference type="NCBI Taxonomy" id="93489"/>
    <lineage>
        <taxon>Eukaryota</taxon>
        <taxon>Fungi</taxon>
        <taxon>Dikarya</taxon>
        <taxon>Ascomycota</taxon>
        <taxon>Pezizomycotina</taxon>
        <taxon>Dothideomycetes</taxon>
        <taxon>Dothideomycetes incertae sedis</taxon>
        <taxon>Coniosporium</taxon>
    </lineage>
</organism>